<proteinExistence type="predicted"/>
<reference evidence="3 4" key="1">
    <citation type="journal article" date="2013" name="Int. J. Syst. Evol. Microbiol.">
        <title>Marinoscillum luteum sp. nov., isolated from marine sediment.</title>
        <authorList>
            <person name="Cha I.T."/>
            <person name="Park S.J."/>
            <person name="Kim S.J."/>
            <person name="Kim J.G."/>
            <person name="Jung M.Y."/>
            <person name="Shin K.S."/>
            <person name="Kwon K.K."/>
            <person name="Yang S.H."/>
            <person name="Seo Y.S."/>
            <person name="Rhee S.K."/>
        </authorList>
    </citation>
    <scope>NUCLEOTIDE SEQUENCE [LARGE SCALE GENOMIC DNA]</scope>
    <source>
        <strain evidence="3 4">KCTC 23939</strain>
    </source>
</reference>
<evidence type="ECO:0000313" key="4">
    <source>
        <dbReference type="Proteomes" id="UP001610063"/>
    </source>
</evidence>
<dbReference type="EMBL" id="JBIPKE010000020">
    <property type="protein sequence ID" value="MFH6985949.1"/>
    <property type="molecule type" value="Genomic_DNA"/>
</dbReference>
<sequence length="64" mass="7381">MVRKILLSVILFCAFMMAKAQETVAEAPESGDYFSDQIKFYMVAFIFALSIFFTVRTFRNKPEA</sequence>
<dbReference type="Proteomes" id="UP001610063">
    <property type="component" value="Unassembled WGS sequence"/>
</dbReference>
<comment type="caution">
    <text evidence="3">The sequence shown here is derived from an EMBL/GenBank/DDBJ whole genome shotgun (WGS) entry which is preliminary data.</text>
</comment>
<evidence type="ECO:0000256" key="1">
    <source>
        <dbReference type="SAM" id="Phobius"/>
    </source>
</evidence>
<name>A0ABW7NEI3_9BACT</name>
<protein>
    <recommendedName>
        <fullName evidence="5">CcmD family protein</fullName>
    </recommendedName>
</protein>
<keyword evidence="1" id="KW-0812">Transmembrane</keyword>
<gene>
    <name evidence="3" type="ORF">ACHKAR_21020</name>
</gene>
<evidence type="ECO:0000256" key="2">
    <source>
        <dbReference type="SAM" id="SignalP"/>
    </source>
</evidence>
<keyword evidence="4" id="KW-1185">Reference proteome</keyword>
<organism evidence="3 4">
    <name type="scientific">Marinoscillum luteum</name>
    <dbReference type="NCBI Taxonomy" id="861051"/>
    <lineage>
        <taxon>Bacteria</taxon>
        <taxon>Pseudomonadati</taxon>
        <taxon>Bacteroidota</taxon>
        <taxon>Cytophagia</taxon>
        <taxon>Cytophagales</taxon>
        <taxon>Reichenbachiellaceae</taxon>
        <taxon>Marinoscillum</taxon>
    </lineage>
</organism>
<dbReference type="RefSeq" id="WP_159582107.1">
    <property type="nucleotide sequence ID" value="NZ_JBIPKE010000020.1"/>
</dbReference>
<accession>A0ABW7NEI3</accession>
<feature type="signal peptide" evidence="2">
    <location>
        <begin position="1"/>
        <end position="20"/>
    </location>
</feature>
<feature type="chain" id="PRO_5046677313" description="CcmD family protein" evidence="2">
    <location>
        <begin position="21"/>
        <end position="64"/>
    </location>
</feature>
<evidence type="ECO:0008006" key="5">
    <source>
        <dbReference type="Google" id="ProtNLM"/>
    </source>
</evidence>
<keyword evidence="1" id="KW-1133">Transmembrane helix</keyword>
<feature type="transmembrane region" description="Helical" evidence="1">
    <location>
        <begin position="40"/>
        <end position="58"/>
    </location>
</feature>
<evidence type="ECO:0000313" key="3">
    <source>
        <dbReference type="EMBL" id="MFH6985949.1"/>
    </source>
</evidence>
<keyword evidence="2" id="KW-0732">Signal</keyword>
<keyword evidence="1" id="KW-0472">Membrane</keyword>